<evidence type="ECO:0000256" key="9">
    <source>
        <dbReference type="SAM" id="MobiDB-lite"/>
    </source>
</evidence>
<feature type="transmembrane region" description="Helical" evidence="10">
    <location>
        <begin position="183"/>
        <end position="201"/>
    </location>
</feature>
<keyword evidence="7" id="KW-0406">Ion transport</keyword>
<feature type="region of interest" description="Disordered" evidence="9">
    <location>
        <begin position="283"/>
        <end position="316"/>
    </location>
</feature>
<comment type="caution">
    <text evidence="13">The sequence shown here is derived from an EMBL/GenBank/DDBJ whole genome shotgun (WGS) entry which is preliminary data.</text>
</comment>
<dbReference type="InterPro" id="IPR002524">
    <property type="entry name" value="Cation_efflux"/>
</dbReference>
<feature type="transmembrane region" description="Helical" evidence="10">
    <location>
        <begin position="217"/>
        <end position="239"/>
    </location>
</feature>
<keyword evidence="5" id="KW-0862">Zinc</keyword>
<feature type="compositionally biased region" description="Low complexity" evidence="9">
    <location>
        <begin position="297"/>
        <end position="316"/>
    </location>
</feature>
<dbReference type="InterPro" id="IPR058533">
    <property type="entry name" value="Cation_efflux_TM"/>
</dbReference>
<feature type="transmembrane region" description="Helical" evidence="10">
    <location>
        <begin position="327"/>
        <end position="350"/>
    </location>
</feature>
<feature type="region of interest" description="Disordered" evidence="9">
    <location>
        <begin position="99"/>
        <end position="132"/>
    </location>
</feature>
<dbReference type="PANTHER" id="PTHR11562:SF84">
    <property type="entry name" value="LD05335P"/>
    <property type="match status" value="1"/>
</dbReference>
<feature type="transmembrane region" description="Helical" evidence="10">
    <location>
        <begin position="150"/>
        <end position="171"/>
    </location>
</feature>
<dbReference type="GO" id="GO:0005385">
    <property type="term" value="F:zinc ion transmembrane transporter activity"/>
    <property type="evidence" value="ECO:0007669"/>
    <property type="project" value="TreeGrafter"/>
</dbReference>
<dbReference type="FunFam" id="1.20.1510.10:FF:000027">
    <property type="entry name" value="Zinc transporter ttm-1"/>
    <property type="match status" value="1"/>
</dbReference>
<dbReference type="Proteomes" id="UP001497623">
    <property type="component" value="Unassembled WGS sequence"/>
</dbReference>
<keyword evidence="4 10" id="KW-0812">Transmembrane</keyword>
<evidence type="ECO:0008006" key="15">
    <source>
        <dbReference type="Google" id="ProtNLM"/>
    </source>
</evidence>
<protein>
    <recommendedName>
        <fullName evidence="15">Zinc transporter 2</fullName>
    </recommendedName>
</protein>
<feature type="domain" description="Cation efflux protein transmembrane" evidence="11">
    <location>
        <begin position="150"/>
        <end position="385"/>
    </location>
</feature>
<keyword evidence="8 10" id="KW-0472">Membrane</keyword>
<dbReference type="PANTHER" id="PTHR11562">
    <property type="entry name" value="CATION EFFLUX PROTEIN/ ZINC TRANSPORTER"/>
    <property type="match status" value="1"/>
</dbReference>
<dbReference type="InterPro" id="IPR027469">
    <property type="entry name" value="Cation_efflux_TMD_sf"/>
</dbReference>
<feature type="transmembrane region" description="Helical" evidence="10">
    <location>
        <begin position="251"/>
        <end position="272"/>
    </location>
</feature>
<evidence type="ECO:0000256" key="1">
    <source>
        <dbReference type="ARBA" id="ARBA00004141"/>
    </source>
</evidence>
<evidence type="ECO:0000259" key="11">
    <source>
        <dbReference type="Pfam" id="PF01545"/>
    </source>
</evidence>
<dbReference type="EMBL" id="CAXKWB010014974">
    <property type="protein sequence ID" value="CAL4112296.1"/>
    <property type="molecule type" value="Genomic_DNA"/>
</dbReference>
<dbReference type="GO" id="GO:0010043">
    <property type="term" value="P:response to zinc ion"/>
    <property type="evidence" value="ECO:0007669"/>
    <property type="project" value="TreeGrafter"/>
</dbReference>
<sequence length="481" mass="52036">MVSLDRRSAAVTIMSVGQKQLVSSIATCLPDNVVPRSVTHCVSILNKPSILEEQDGGARGPCVRPSGYGPAFLGRIRINSKDFETLYKEVEYTERLSKRIPPQDDATTCNAHHDSEEDGGEGGHGNGAATDHCHYQRSGKQASRRAMSRLIIAACLTTIFMIAEIVGGYLANSIAIMSDAAHLLSDLTSFLVSLGAIYLALRAPSKKMSFGYHRAEVLGALMSVLIIWVITGILVYAAVERVISMDFEVEADTMIIISALGVVINIILGVVLHAGGGHGHSHGGFSGHNHSHGHSHSGGNQNSSTSTSGTAGENANNPNRNLNIRAAFIHVIGDLIQSIGVLIAAYVIRYYPEYKIADPICTFIFSVLVVFTTVPILRDLSHILMEGAPPGVDYSALTTNLAAISGVKMVHSLHIWTLTMDKNAASVHLAIDSNSDPEVILQDAQRVMRLRHHTFHTTIQVERYEAQLMDNCQQCQPLSRM</sequence>
<dbReference type="SUPFAM" id="SSF161111">
    <property type="entry name" value="Cation efflux protein transmembrane domain-like"/>
    <property type="match status" value="1"/>
</dbReference>
<evidence type="ECO:0000256" key="8">
    <source>
        <dbReference type="ARBA" id="ARBA00023136"/>
    </source>
</evidence>
<evidence type="ECO:0000256" key="3">
    <source>
        <dbReference type="ARBA" id="ARBA00022448"/>
    </source>
</evidence>
<evidence type="ECO:0000313" key="13">
    <source>
        <dbReference type="EMBL" id="CAL4112296.1"/>
    </source>
</evidence>
<feature type="transmembrane region" description="Helical" evidence="10">
    <location>
        <begin position="356"/>
        <end position="377"/>
    </location>
</feature>
<dbReference type="InterPro" id="IPR027470">
    <property type="entry name" value="Cation_efflux_CTD"/>
</dbReference>
<feature type="domain" description="Cation efflux protein cytoplasmic" evidence="12">
    <location>
        <begin position="389"/>
        <end position="464"/>
    </location>
</feature>
<accession>A0AAV2R1V7</accession>
<dbReference type="SUPFAM" id="SSF160240">
    <property type="entry name" value="Cation efflux protein cytoplasmic domain-like"/>
    <property type="match status" value="1"/>
</dbReference>
<dbReference type="InterPro" id="IPR036837">
    <property type="entry name" value="Cation_efflux_CTD_sf"/>
</dbReference>
<gene>
    <name evidence="13" type="ORF">MNOR_LOCUS19851</name>
</gene>
<dbReference type="NCBIfam" id="TIGR01297">
    <property type="entry name" value="CDF"/>
    <property type="match status" value="1"/>
</dbReference>
<evidence type="ECO:0000313" key="14">
    <source>
        <dbReference type="Proteomes" id="UP001497623"/>
    </source>
</evidence>
<dbReference type="InterPro" id="IPR050681">
    <property type="entry name" value="CDF/SLC30A"/>
</dbReference>
<comment type="subcellular location">
    <subcellularLocation>
        <location evidence="1">Membrane</location>
        <topology evidence="1">Multi-pass membrane protein</topology>
    </subcellularLocation>
</comment>
<keyword evidence="5" id="KW-0864">Zinc transport</keyword>
<dbReference type="Pfam" id="PF01545">
    <property type="entry name" value="Cation_efflux"/>
    <property type="match status" value="1"/>
</dbReference>
<organism evidence="13 14">
    <name type="scientific">Meganyctiphanes norvegica</name>
    <name type="common">Northern krill</name>
    <name type="synonym">Thysanopoda norvegica</name>
    <dbReference type="NCBI Taxonomy" id="48144"/>
    <lineage>
        <taxon>Eukaryota</taxon>
        <taxon>Metazoa</taxon>
        <taxon>Ecdysozoa</taxon>
        <taxon>Arthropoda</taxon>
        <taxon>Crustacea</taxon>
        <taxon>Multicrustacea</taxon>
        <taxon>Malacostraca</taxon>
        <taxon>Eumalacostraca</taxon>
        <taxon>Eucarida</taxon>
        <taxon>Euphausiacea</taxon>
        <taxon>Euphausiidae</taxon>
        <taxon>Meganyctiphanes</taxon>
    </lineage>
</organism>
<evidence type="ECO:0000256" key="6">
    <source>
        <dbReference type="ARBA" id="ARBA00022989"/>
    </source>
</evidence>
<evidence type="ECO:0000256" key="5">
    <source>
        <dbReference type="ARBA" id="ARBA00022906"/>
    </source>
</evidence>
<evidence type="ECO:0000256" key="2">
    <source>
        <dbReference type="ARBA" id="ARBA00008873"/>
    </source>
</evidence>
<dbReference type="Gene3D" id="1.20.1510.10">
    <property type="entry name" value="Cation efflux protein transmembrane domain"/>
    <property type="match status" value="1"/>
</dbReference>
<keyword evidence="3" id="KW-0813">Transport</keyword>
<evidence type="ECO:0000259" key="12">
    <source>
        <dbReference type="Pfam" id="PF16916"/>
    </source>
</evidence>
<reference evidence="13 14" key="1">
    <citation type="submission" date="2024-05" db="EMBL/GenBank/DDBJ databases">
        <authorList>
            <person name="Wallberg A."/>
        </authorList>
    </citation>
    <scope>NUCLEOTIDE SEQUENCE [LARGE SCALE GENOMIC DNA]</scope>
</reference>
<evidence type="ECO:0000256" key="7">
    <source>
        <dbReference type="ARBA" id="ARBA00023065"/>
    </source>
</evidence>
<keyword evidence="14" id="KW-1185">Reference proteome</keyword>
<keyword evidence="6 10" id="KW-1133">Transmembrane helix</keyword>
<feature type="non-terminal residue" evidence="13">
    <location>
        <position position="481"/>
    </location>
</feature>
<dbReference type="AlphaFoldDB" id="A0AAV2R1V7"/>
<proteinExistence type="inferred from homology"/>
<comment type="similarity">
    <text evidence="2">Belongs to the cation diffusion facilitator (CDF) transporter (TC 2.A.4) family. SLC30A subfamily.</text>
</comment>
<evidence type="ECO:0000256" key="4">
    <source>
        <dbReference type="ARBA" id="ARBA00022692"/>
    </source>
</evidence>
<dbReference type="GO" id="GO:0005886">
    <property type="term" value="C:plasma membrane"/>
    <property type="evidence" value="ECO:0007669"/>
    <property type="project" value="TreeGrafter"/>
</dbReference>
<evidence type="ECO:0000256" key="10">
    <source>
        <dbReference type="SAM" id="Phobius"/>
    </source>
</evidence>
<name>A0AAV2R1V7_MEGNR</name>
<dbReference type="Pfam" id="PF16916">
    <property type="entry name" value="ZT_dimer"/>
    <property type="match status" value="1"/>
</dbReference>